<evidence type="ECO:0000256" key="1">
    <source>
        <dbReference type="SAM" id="MobiDB-lite"/>
    </source>
</evidence>
<dbReference type="PANTHER" id="PTHR10826:SF1">
    <property type="entry name" value="COMPLEMENT COMPONENT 1 Q SUBCOMPONENT-BINDING PROTEIN, MITOCHONDRIAL"/>
    <property type="match status" value="1"/>
</dbReference>
<gene>
    <name evidence="2" type="ORF">WJX81_003481</name>
</gene>
<name>A0AAW1S0R1_9CHLO</name>
<sequence length="196" mass="22421">MTEEASPALADVLREEVKYEEENYKQPEEVKSVPEPWTLKDEPGSTHVMLERKFDNEKVVVDLLIHEQDDQNEELNEQEGEDGEVDVDVDVSVSFSVSIVKNGRALVFDCTSDGSYVEIVHVSLADETALNTEQDDEAYEGPVYQELDEKLQQAFEEMLAERGVTPELGEYLMRLSEDKEQREYMGWLQRVADVVN</sequence>
<accession>A0AAW1S0R1</accession>
<dbReference type="SUPFAM" id="SSF54529">
    <property type="entry name" value="Mitochondrial glycoprotein MAM33-like"/>
    <property type="match status" value="1"/>
</dbReference>
<protein>
    <submittedName>
        <fullName evidence="2">Uncharacterized protein</fullName>
    </submittedName>
</protein>
<dbReference type="GO" id="GO:0005759">
    <property type="term" value="C:mitochondrial matrix"/>
    <property type="evidence" value="ECO:0007669"/>
    <property type="project" value="InterPro"/>
</dbReference>
<dbReference type="Gene3D" id="3.10.280.10">
    <property type="entry name" value="Mitochondrial glycoprotein"/>
    <property type="match status" value="1"/>
</dbReference>
<reference evidence="2 3" key="1">
    <citation type="journal article" date="2024" name="Nat. Commun.">
        <title>Phylogenomics reveals the evolutionary origins of lichenization in chlorophyte algae.</title>
        <authorList>
            <person name="Puginier C."/>
            <person name="Libourel C."/>
            <person name="Otte J."/>
            <person name="Skaloud P."/>
            <person name="Haon M."/>
            <person name="Grisel S."/>
            <person name="Petersen M."/>
            <person name="Berrin J.G."/>
            <person name="Delaux P.M."/>
            <person name="Dal Grande F."/>
            <person name="Keller J."/>
        </authorList>
    </citation>
    <scope>NUCLEOTIDE SEQUENCE [LARGE SCALE GENOMIC DNA]</scope>
    <source>
        <strain evidence="2 3">SAG 245.80</strain>
    </source>
</reference>
<dbReference type="Proteomes" id="UP001445335">
    <property type="component" value="Unassembled WGS sequence"/>
</dbReference>
<evidence type="ECO:0000313" key="3">
    <source>
        <dbReference type="Proteomes" id="UP001445335"/>
    </source>
</evidence>
<feature type="region of interest" description="Disordered" evidence="1">
    <location>
        <begin position="19"/>
        <end position="44"/>
    </location>
</feature>
<dbReference type="AlphaFoldDB" id="A0AAW1S0R1"/>
<evidence type="ECO:0000313" key="2">
    <source>
        <dbReference type="EMBL" id="KAK9839652.1"/>
    </source>
</evidence>
<dbReference type="PANTHER" id="PTHR10826">
    <property type="entry name" value="COMPLEMENT COMPONENT 1"/>
    <property type="match status" value="1"/>
</dbReference>
<dbReference type="InterPro" id="IPR036561">
    <property type="entry name" value="MAM33_sf"/>
</dbReference>
<keyword evidence="3" id="KW-1185">Reference proteome</keyword>
<dbReference type="Pfam" id="PF02330">
    <property type="entry name" value="MAM33"/>
    <property type="match status" value="1"/>
</dbReference>
<organism evidence="2 3">
    <name type="scientific">Elliptochloris bilobata</name>
    <dbReference type="NCBI Taxonomy" id="381761"/>
    <lineage>
        <taxon>Eukaryota</taxon>
        <taxon>Viridiplantae</taxon>
        <taxon>Chlorophyta</taxon>
        <taxon>core chlorophytes</taxon>
        <taxon>Trebouxiophyceae</taxon>
        <taxon>Trebouxiophyceae incertae sedis</taxon>
        <taxon>Elliptochloris clade</taxon>
        <taxon>Elliptochloris</taxon>
    </lineage>
</organism>
<dbReference type="InterPro" id="IPR003428">
    <property type="entry name" value="MAM33"/>
</dbReference>
<comment type="caution">
    <text evidence="2">The sequence shown here is derived from an EMBL/GenBank/DDBJ whole genome shotgun (WGS) entry which is preliminary data.</text>
</comment>
<dbReference type="EMBL" id="JALJOU010000015">
    <property type="protein sequence ID" value="KAK9839652.1"/>
    <property type="molecule type" value="Genomic_DNA"/>
</dbReference>
<proteinExistence type="predicted"/>